<dbReference type="InterPro" id="IPR002018">
    <property type="entry name" value="CarbesteraseB"/>
</dbReference>
<protein>
    <recommendedName>
        <fullName evidence="3">Carboxylic ester hydrolase</fullName>
        <ecNumber evidence="3">3.1.1.-</ecNumber>
    </recommendedName>
</protein>
<dbReference type="EMBL" id="KV875103">
    <property type="protein sequence ID" value="OIW24704.1"/>
    <property type="molecule type" value="Genomic_DNA"/>
</dbReference>
<evidence type="ECO:0000313" key="5">
    <source>
        <dbReference type="EMBL" id="OIW24704.1"/>
    </source>
</evidence>
<dbReference type="Pfam" id="PF00135">
    <property type="entry name" value="COesterase"/>
    <property type="match status" value="1"/>
</dbReference>
<evidence type="ECO:0000259" key="4">
    <source>
        <dbReference type="Pfam" id="PF00135"/>
    </source>
</evidence>
<evidence type="ECO:0000256" key="3">
    <source>
        <dbReference type="RuleBase" id="RU361235"/>
    </source>
</evidence>
<dbReference type="SUPFAM" id="SSF53474">
    <property type="entry name" value="alpha/beta-Hydrolases"/>
    <property type="match status" value="1"/>
</dbReference>
<feature type="chain" id="PRO_5011824958" description="Carboxylic ester hydrolase" evidence="3">
    <location>
        <begin position="20"/>
        <end position="533"/>
    </location>
</feature>
<dbReference type="InterPro" id="IPR050654">
    <property type="entry name" value="AChE-related_enzymes"/>
</dbReference>
<dbReference type="PROSITE" id="PS00122">
    <property type="entry name" value="CARBOXYLESTERASE_B_1"/>
    <property type="match status" value="1"/>
</dbReference>
<evidence type="ECO:0000313" key="6">
    <source>
        <dbReference type="Proteomes" id="UP000182658"/>
    </source>
</evidence>
<organism evidence="5 6">
    <name type="scientific">Coniochaeta ligniaria NRRL 30616</name>
    <dbReference type="NCBI Taxonomy" id="1408157"/>
    <lineage>
        <taxon>Eukaryota</taxon>
        <taxon>Fungi</taxon>
        <taxon>Dikarya</taxon>
        <taxon>Ascomycota</taxon>
        <taxon>Pezizomycotina</taxon>
        <taxon>Sordariomycetes</taxon>
        <taxon>Sordariomycetidae</taxon>
        <taxon>Coniochaetales</taxon>
        <taxon>Coniochaetaceae</taxon>
        <taxon>Coniochaeta</taxon>
    </lineage>
</organism>
<evidence type="ECO:0000256" key="2">
    <source>
        <dbReference type="ARBA" id="ARBA00022801"/>
    </source>
</evidence>
<dbReference type="PANTHER" id="PTHR43918">
    <property type="entry name" value="ACETYLCHOLINESTERASE"/>
    <property type="match status" value="1"/>
</dbReference>
<dbReference type="OrthoDB" id="408631at2759"/>
<dbReference type="GO" id="GO:0052689">
    <property type="term" value="F:carboxylic ester hydrolase activity"/>
    <property type="evidence" value="ECO:0007669"/>
    <property type="project" value="TreeGrafter"/>
</dbReference>
<reference evidence="5 6" key="1">
    <citation type="submission" date="2016-10" db="EMBL/GenBank/DDBJ databases">
        <title>Draft genome sequence of Coniochaeta ligniaria NRRL30616, a lignocellulolytic fungus for bioabatement of inhibitors in plant biomass hydrolysates.</title>
        <authorList>
            <consortium name="DOE Joint Genome Institute"/>
            <person name="Jimenez D.J."/>
            <person name="Hector R.E."/>
            <person name="Riley R."/>
            <person name="Sun H."/>
            <person name="Grigoriev I.V."/>
            <person name="Van Elsas J.D."/>
            <person name="Nichols N.N."/>
        </authorList>
    </citation>
    <scope>NUCLEOTIDE SEQUENCE [LARGE SCALE GENOMIC DNA]</scope>
    <source>
        <strain evidence="5 6">NRRL 30616</strain>
    </source>
</reference>
<keyword evidence="3" id="KW-0732">Signal</keyword>
<feature type="signal peptide" evidence="3">
    <location>
        <begin position="1"/>
        <end position="19"/>
    </location>
</feature>
<dbReference type="STRING" id="1408157.A0A1J7J4G3"/>
<accession>A0A1J7J4G3</accession>
<evidence type="ECO:0000256" key="1">
    <source>
        <dbReference type="ARBA" id="ARBA00005964"/>
    </source>
</evidence>
<dbReference type="AlphaFoldDB" id="A0A1J7J4G3"/>
<keyword evidence="6" id="KW-1185">Reference proteome</keyword>
<comment type="similarity">
    <text evidence="1 3">Belongs to the type-B carboxylesterase/lipase family.</text>
</comment>
<dbReference type="InParanoid" id="A0A1J7J4G3"/>
<dbReference type="EC" id="3.1.1.-" evidence="3"/>
<proteinExistence type="inferred from homology"/>
<dbReference type="Gene3D" id="3.40.50.1820">
    <property type="entry name" value="alpha/beta hydrolase"/>
    <property type="match status" value="2"/>
</dbReference>
<gene>
    <name evidence="5" type="ORF">CONLIGDRAFT_103308</name>
</gene>
<dbReference type="Proteomes" id="UP000182658">
    <property type="component" value="Unassembled WGS sequence"/>
</dbReference>
<name>A0A1J7J4G3_9PEZI</name>
<sequence length="533" mass="57178">MLSTVVLGALTLCASFASAAATCKPCKPAAAKYLTVSSSNGPITGHMATNTSCVVEYLGIPYAKPPVGNLRFAAPQRFVDTAPYEAAAFGYDCPLTASKPVAYPGFTPQAQRIVNYFASAAGTPQSEDCLTLNIWSKPTANSDKANKPVLVFFYGGRFTIGNTDSPFYNGKYFADAEDIVVVTVNYRLNVFGFPGAPGQTQNLGLRDQRAAVEWVRDNISRFGGSPSKITISGQSSGGVSVDYWAYSYRNDPIAQGLIAHSGNAFSFPMNAKSVQETNWNTVVSAVNCSSAADTMACMRQVDWSAIESAAAAIKPAKSTSVLRSIPAFWPTPDNEVVFSDYVGLTANGSFAKLPILFGNNHNENGYYQIPAFAQGVIPTVDQVTSFLLESFTCPVAYQATARRDQGVLSYAYRYLADWDNTRLYPTSGAYHGVDLHMIFGASADVSGLPTSADQRQLTKIMQKAWFSFSNDPYSGLANLGWPRFDPDGKTLIQLGLNNVPEAQLTYPSVYDAACSNITLGALGTVATLLSNVI</sequence>
<dbReference type="PANTHER" id="PTHR43918:SF4">
    <property type="entry name" value="CARBOXYLIC ESTER HYDROLASE"/>
    <property type="match status" value="1"/>
</dbReference>
<dbReference type="InterPro" id="IPR029058">
    <property type="entry name" value="AB_hydrolase_fold"/>
</dbReference>
<dbReference type="InterPro" id="IPR019826">
    <property type="entry name" value="Carboxylesterase_B_AS"/>
</dbReference>
<keyword evidence="2 3" id="KW-0378">Hydrolase</keyword>
<feature type="domain" description="Carboxylesterase type B" evidence="4">
    <location>
        <begin position="35"/>
        <end position="367"/>
    </location>
</feature>